<dbReference type="Proteomes" id="UP000005141">
    <property type="component" value="Unassembled WGS sequence"/>
</dbReference>
<name>G1W9T2_9BACT</name>
<reference evidence="1 2" key="1">
    <citation type="submission" date="2011-07" db="EMBL/GenBank/DDBJ databases">
        <title>The Genome Sequence of Prevotella oulorum F0390.</title>
        <authorList>
            <consortium name="The Broad Institute Genome Sequencing Platform"/>
            <consortium name="The Broad Institute Genome Sequencing Center for Infectious Disease"/>
            <person name="Earl A."/>
            <person name="Ward D."/>
            <person name="Feldgarden M."/>
            <person name="Gevers D."/>
            <person name="Izard J."/>
            <person name="Ganesan A."/>
            <person name="Baranova O.V."/>
            <person name="Blanton J.M."/>
            <person name="Tanner A.C."/>
            <person name="Dewhirst F.E."/>
            <person name="Young S.K."/>
            <person name="Zeng Q."/>
            <person name="Gargeya S."/>
            <person name="Fitzgerald M."/>
            <person name="Haas B."/>
            <person name="Abouelleil A."/>
            <person name="Alvarado L."/>
            <person name="Arachchi H.M."/>
            <person name="Berlin A."/>
            <person name="Brown A."/>
            <person name="Chapman S.B."/>
            <person name="Chen Z."/>
            <person name="Dunbar C."/>
            <person name="Freedman E."/>
            <person name="Gearin G."/>
            <person name="Gellesch M."/>
            <person name="Goldberg J."/>
            <person name="Griggs A."/>
            <person name="Gujja S."/>
            <person name="Heiman D."/>
            <person name="Howarth C."/>
            <person name="Larson L."/>
            <person name="Lui A."/>
            <person name="MacDonald P.J.P."/>
            <person name="Mehta T."/>
            <person name="Montmayeur A."/>
            <person name="Murphy C."/>
            <person name="Neiman D."/>
            <person name="Pearson M."/>
            <person name="Priest M."/>
            <person name="Roberts A."/>
            <person name="Saif S."/>
            <person name="Shea T."/>
            <person name="Shenoy N."/>
            <person name="Sisk P."/>
            <person name="Stolte C."/>
            <person name="Sykes S."/>
            <person name="Wortman J."/>
            <person name="Nusbaum C."/>
            <person name="Birren B."/>
        </authorList>
    </citation>
    <scope>NUCLEOTIDE SEQUENCE [LARGE SCALE GENOMIC DNA]</scope>
    <source>
        <strain evidence="1 2">F0390</strain>
    </source>
</reference>
<comment type="caution">
    <text evidence="1">The sequence shown here is derived from an EMBL/GenBank/DDBJ whole genome shotgun (WGS) entry which is preliminary data.</text>
</comment>
<evidence type="ECO:0000313" key="2">
    <source>
        <dbReference type="Proteomes" id="UP000005141"/>
    </source>
</evidence>
<evidence type="ECO:0000313" key="1">
    <source>
        <dbReference type="EMBL" id="EGV34250.1"/>
    </source>
</evidence>
<dbReference type="EMBL" id="ADGI01000018">
    <property type="protein sequence ID" value="EGV34250.1"/>
    <property type="molecule type" value="Genomic_DNA"/>
</dbReference>
<organism evidence="1 2">
    <name type="scientific">Segatella oulorum F0390</name>
    <dbReference type="NCBI Taxonomy" id="702438"/>
    <lineage>
        <taxon>Bacteria</taxon>
        <taxon>Pseudomonadati</taxon>
        <taxon>Bacteroidota</taxon>
        <taxon>Bacteroidia</taxon>
        <taxon>Bacteroidales</taxon>
        <taxon>Prevotellaceae</taxon>
        <taxon>Segatella</taxon>
    </lineage>
</organism>
<keyword evidence="2" id="KW-1185">Reference proteome</keyword>
<protein>
    <submittedName>
        <fullName evidence="1">Uncharacterized protein</fullName>
    </submittedName>
</protein>
<proteinExistence type="predicted"/>
<sequence>MFVVNIIKTITCVGVKMKTENKNISTFNSFYLAEPNKSVTHTHTHTHTF</sequence>
<dbReference type="AlphaFoldDB" id="G1W9T2"/>
<dbReference type="HOGENOM" id="CLU_3139241_0_0_10"/>
<accession>G1W9T2</accession>
<dbReference type="PATRIC" id="fig|702438.4.peg.599"/>
<gene>
    <name evidence="1" type="ORF">HMPREF9431_00583</name>
</gene>